<dbReference type="EMBL" id="CAJOBJ010339100">
    <property type="protein sequence ID" value="CAF5192849.1"/>
    <property type="molecule type" value="Genomic_DNA"/>
</dbReference>
<feature type="non-terminal residue" evidence="1">
    <location>
        <position position="21"/>
    </location>
</feature>
<comment type="caution">
    <text evidence="1">The sequence shown here is derived from an EMBL/GenBank/DDBJ whole genome shotgun (WGS) entry which is preliminary data.</text>
</comment>
<proteinExistence type="predicted"/>
<gene>
    <name evidence="1" type="ORF">GIL414_LOCUS73653</name>
</gene>
<dbReference type="AlphaFoldDB" id="A0A8S3I2D2"/>
<organism evidence="1 2">
    <name type="scientific">Rotaria magnacalcarata</name>
    <dbReference type="NCBI Taxonomy" id="392030"/>
    <lineage>
        <taxon>Eukaryota</taxon>
        <taxon>Metazoa</taxon>
        <taxon>Spiralia</taxon>
        <taxon>Gnathifera</taxon>
        <taxon>Rotifera</taxon>
        <taxon>Eurotatoria</taxon>
        <taxon>Bdelloidea</taxon>
        <taxon>Philodinida</taxon>
        <taxon>Philodinidae</taxon>
        <taxon>Rotaria</taxon>
    </lineage>
</organism>
<protein>
    <submittedName>
        <fullName evidence="1">Uncharacterized protein</fullName>
    </submittedName>
</protein>
<dbReference type="Proteomes" id="UP000681720">
    <property type="component" value="Unassembled WGS sequence"/>
</dbReference>
<reference evidence="1" key="1">
    <citation type="submission" date="2021-02" db="EMBL/GenBank/DDBJ databases">
        <authorList>
            <person name="Nowell W R."/>
        </authorList>
    </citation>
    <scope>NUCLEOTIDE SEQUENCE</scope>
</reference>
<sequence length="21" mass="2437">MSYKLNLKIVQHQSSNQAAFE</sequence>
<name>A0A8S3I2D2_9BILA</name>
<evidence type="ECO:0000313" key="2">
    <source>
        <dbReference type="Proteomes" id="UP000681720"/>
    </source>
</evidence>
<accession>A0A8S3I2D2</accession>
<evidence type="ECO:0000313" key="1">
    <source>
        <dbReference type="EMBL" id="CAF5192849.1"/>
    </source>
</evidence>